<proteinExistence type="predicted"/>
<keyword evidence="2" id="KW-1185">Reference proteome</keyword>
<comment type="caution">
    <text evidence="1">The sequence shown here is derived from an EMBL/GenBank/DDBJ whole genome shotgun (WGS) entry which is preliminary data.</text>
</comment>
<protein>
    <submittedName>
        <fullName evidence="1">Uncharacterized protein</fullName>
    </submittedName>
</protein>
<reference evidence="1 2" key="1">
    <citation type="submission" date="2021-06" db="EMBL/GenBank/DDBJ databases">
        <title>Caerostris extrusa draft genome.</title>
        <authorList>
            <person name="Kono N."/>
            <person name="Arakawa K."/>
        </authorList>
    </citation>
    <scope>NUCLEOTIDE SEQUENCE [LARGE SCALE GENOMIC DNA]</scope>
</reference>
<dbReference type="Proteomes" id="UP001054945">
    <property type="component" value="Unassembled WGS sequence"/>
</dbReference>
<sequence length="202" mass="23172">MDPQPLIDYRKGKHPHCGLTHRRTDASLRTDSSSNSAHQAVRERRVHCQHECGPHSNEEREEVFFPSWGLLFIYFCLSHPGPSTPSSIIEEENIPHCGLTEELTHHRTGASSRTDSSSNSGHQAVRQRRVHCQLECGPHSNEGWQEVFSFFLGLIIYLFLVCAREYFVAIKKDLENLLPISFFLYTGKINEMKRDIGRANRI</sequence>
<organism evidence="1 2">
    <name type="scientific">Caerostris extrusa</name>
    <name type="common">Bark spider</name>
    <name type="synonym">Caerostris bankana</name>
    <dbReference type="NCBI Taxonomy" id="172846"/>
    <lineage>
        <taxon>Eukaryota</taxon>
        <taxon>Metazoa</taxon>
        <taxon>Ecdysozoa</taxon>
        <taxon>Arthropoda</taxon>
        <taxon>Chelicerata</taxon>
        <taxon>Arachnida</taxon>
        <taxon>Araneae</taxon>
        <taxon>Araneomorphae</taxon>
        <taxon>Entelegynae</taxon>
        <taxon>Araneoidea</taxon>
        <taxon>Araneidae</taxon>
        <taxon>Caerostris</taxon>
    </lineage>
</organism>
<gene>
    <name evidence="1" type="ORF">CEXT_799911</name>
</gene>
<name>A0AAV4QHL2_CAEEX</name>
<accession>A0AAV4QHL2</accession>
<dbReference type="EMBL" id="BPLR01006128">
    <property type="protein sequence ID" value="GIY07601.1"/>
    <property type="molecule type" value="Genomic_DNA"/>
</dbReference>
<dbReference type="AlphaFoldDB" id="A0AAV4QHL2"/>
<evidence type="ECO:0000313" key="1">
    <source>
        <dbReference type="EMBL" id="GIY07601.1"/>
    </source>
</evidence>
<evidence type="ECO:0000313" key="2">
    <source>
        <dbReference type="Proteomes" id="UP001054945"/>
    </source>
</evidence>